<sequence>MKIIVLSLICVACIIGWLANNIALKAMLFYMKDKKYALPTKAELKKWCKYAARDTFGIS</sequence>
<organism evidence="1 2">
    <name type="scientific">Coprococcus comes</name>
    <dbReference type="NCBI Taxonomy" id="410072"/>
    <lineage>
        <taxon>Bacteria</taxon>
        <taxon>Bacillati</taxon>
        <taxon>Bacillota</taxon>
        <taxon>Clostridia</taxon>
        <taxon>Lachnospirales</taxon>
        <taxon>Lachnospiraceae</taxon>
        <taxon>Coprococcus</taxon>
    </lineage>
</organism>
<dbReference type="AlphaFoldDB" id="A0A414U8P5"/>
<proteinExistence type="predicted"/>
<reference evidence="1 2" key="1">
    <citation type="submission" date="2018-08" db="EMBL/GenBank/DDBJ databases">
        <title>A genome reference for cultivated species of the human gut microbiota.</title>
        <authorList>
            <person name="Zou Y."/>
            <person name="Xue W."/>
            <person name="Luo G."/>
        </authorList>
    </citation>
    <scope>NUCLEOTIDE SEQUENCE [LARGE SCALE GENOMIC DNA]</scope>
    <source>
        <strain evidence="1 2">AM22-12LB</strain>
    </source>
</reference>
<dbReference type="Proteomes" id="UP000286595">
    <property type="component" value="Unassembled WGS sequence"/>
</dbReference>
<dbReference type="RefSeq" id="WP_118219290.1">
    <property type="nucleotide sequence ID" value="NZ_JBCJBC010000003.1"/>
</dbReference>
<protein>
    <submittedName>
        <fullName evidence="1">Uncharacterized protein</fullName>
    </submittedName>
</protein>
<gene>
    <name evidence="1" type="ORF">DW252_14540</name>
</gene>
<evidence type="ECO:0000313" key="2">
    <source>
        <dbReference type="Proteomes" id="UP000286595"/>
    </source>
</evidence>
<name>A0A414U8P5_9FIRM</name>
<evidence type="ECO:0000313" key="1">
    <source>
        <dbReference type="EMBL" id="RHG57749.1"/>
    </source>
</evidence>
<accession>A0A414U8P5</accession>
<dbReference type="EMBL" id="QRIM01000020">
    <property type="protein sequence ID" value="RHG57749.1"/>
    <property type="molecule type" value="Genomic_DNA"/>
</dbReference>
<comment type="caution">
    <text evidence="1">The sequence shown here is derived from an EMBL/GenBank/DDBJ whole genome shotgun (WGS) entry which is preliminary data.</text>
</comment>